<dbReference type="EMBL" id="DF968182">
    <property type="protein sequence ID" value="GAP42864.1"/>
    <property type="molecule type" value="Genomic_DNA"/>
</dbReference>
<evidence type="ECO:0000313" key="7">
    <source>
        <dbReference type="EMBL" id="GAP42864.1"/>
    </source>
</evidence>
<evidence type="ECO:0000256" key="1">
    <source>
        <dbReference type="ARBA" id="ARBA00022490"/>
    </source>
</evidence>
<evidence type="ECO:0000256" key="2">
    <source>
        <dbReference type="ARBA" id="ARBA00022552"/>
    </source>
</evidence>
<dbReference type="PANTHER" id="PTHR31760">
    <property type="entry name" value="S-ADENOSYL-L-METHIONINE-DEPENDENT METHYLTRANSFERASES SUPERFAMILY PROTEIN"/>
    <property type="match status" value="1"/>
</dbReference>
<dbReference type="Proteomes" id="UP000053091">
    <property type="component" value="Unassembled WGS sequence"/>
</dbReference>
<evidence type="ECO:0000313" key="8">
    <source>
        <dbReference type="Proteomes" id="UP000053091"/>
    </source>
</evidence>
<dbReference type="Pfam" id="PF02527">
    <property type="entry name" value="GidB"/>
    <property type="match status" value="1"/>
</dbReference>
<dbReference type="GO" id="GO:0005829">
    <property type="term" value="C:cytosol"/>
    <property type="evidence" value="ECO:0007669"/>
    <property type="project" value="TreeGrafter"/>
</dbReference>
<dbReference type="PANTHER" id="PTHR31760:SF0">
    <property type="entry name" value="S-ADENOSYL-L-METHIONINE-DEPENDENT METHYLTRANSFERASES SUPERFAMILY PROTEIN"/>
    <property type="match status" value="1"/>
</dbReference>
<keyword evidence="5 6" id="KW-0949">S-adenosyl-L-methionine</keyword>
<keyword evidence="3 6" id="KW-0489">Methyltransferase</keyword>
<gene>
    <name evidence="6" type="primary">rsmG</name>
    <name evidence="7" type="ORF">TBC1_111004</name>
</gene>
<dbReference type="PIRSF" id="PIRSF003078">
    <property type="entry name" value="GidB"/>
    <property type="match status" value="1"/>
</dbReference>
<comment type="function">
    <text evidence="6">Specifically methylates the N7 position of a guanine in 16S rRNA.</text>
</comment>
<dbReference type="HAMAP" id="MF_00074">
    <property type="entry name" value="16SrRNA_methyltr_G"/>
    <property type="match status" value="1"/>
</dbReference>
<feature type="binding site" evidence="6">
    <location>
        <position position="135"/>
    </location>
    <ligand>
        <name>S-adenosyl-L-methionine</name>
        <dbReference type="ChEBI" id="CHEBI:59789"/>
    </ligand>
</feature>
<proteinExistence type="inferred from homology"/>
<dbReference type="RefSeq" id="WP_062039353.1">
    <property type="nucleotide sequence ID" value="NZ_DF968182.1"/>
</dbReference>
<reference evidence="7" key="1">
    <citation type="journal article" date="2015" name="Genome Announc.">
        <title>Draft Genome Sequence of Bacteroidales Strain TBC1, a Novel Isolate from a Methanogenic Wastewater Treatment System.</title>
        <authorList>
            <person name="Tourlousse D.M."/>
            <person name="Matsuura N."/>
            <person name="Sun L."/>
            <person name="Toyonaga M."/>
            <person name="Kuroda K."/>
            <person name="Ohashi A."/>
            <person name="Cruz R."/>
            <person name="Yamaguchi T."/>
            <person name="Sekiguchi Y."/>
        </authorList>
    </citation>
    <scope>NUCLEOTIDE SEQUENCE [LARGE SCALE GENOMIC DNA]</scope>
    <source>
        <strain evidence="7">TBC1</strain>
    </source>
</reference>
<keyword evidence="4 6" id="KW-0808">Transferase</keyword>
<dbReference type="AlphaFoldDB" id="A0A0S7C123"/>
<comment type="subcellular location">
    <subcellularLocation>
        <location evidence="6">Cytoplasm</location>
    </subcellularLocation>
</comment>
<feature type="binding site" evidence="6">
    <location>
        <position position="71"/>
    </location>
    <ligand>
        <name>S-adenosyl-L-methionine</name>
        <dbReference type="ChEBI" id="CHEBI:59789"/>
    </ligand>
</feature>
<sequence length="206" mass="23652">MELILKYFPDLTPWQTSCFEAMQPLYKEWNSAINVISRKDIEHLYEHHILHSLGIARVMRFAPGTSVLDVGTGGGFPGIPLAVMFPEVHFHLIDSIGKKIKVVDAVATTLGLQNVTSEQCRAEQITGKYDFVVSRAVTSLPEFTSWIRKNIYKRNINPLHNGIFYLKGGNLTEELKQSAAKYQVYHLNRYFTEEFFETKSVIHLWF</sequence>
<protein>
    <recommendedName>
        <fullName evidence="6">Ribosomal RNA small subunit methyltransferase G</fullName>
        <ecNumber evidence="6">2.1.1.-</ecNumber>
    </recommendedName>
    <alternativeName>
        <fullName evidence="6">16S rRNA 7-methylguanosine methyltransferase</fullName>
        <shortName evidence="6">16S rRNA m7G methyltransferase</shortName>
    </alternativeName>
</protein>
<comment type="similarity">
    <text evidence="6">Belongs to the methyltransferase superfamily. RNA methyltransferase RsmG family.</text>
</comment>
<accession>A0A0S7C123</accession>
<evidence type="ECO:0000256" key="3">
    <source>
        <dbReference type="ARBA" id="ARBA00022603"/>
    </source>
</evidence>
<dbReference type="EC" id="2.1.1.-" evidence="6"/>
<dbReference type="SUPFAM" id="SSF53335">
    <property type="entry name" value="S-adenosyl-L-methionine-dependent methyltransferases"/>
    <property type="match status" value="1"/>
</dbReference>
<evidence type="ECO:0000256" key="6">
    <source>
        <dbReference type="HAMAP-Rule" id="MF_00074"/>
    </source>
</evidence>
<dbReference type="PATRIC" id="fig|1678841.3.peg.1137"/>
<comment type="caution">
    <text evidence="6">Lacks conserved residue(s) required for the propagation of feature annotation.</text>
</comment>
<feature type="binding site" evidence="6">
    <location>
        <position position="76"/>
    </location>
    <ligand>
        <name>S-adenosyl-L-methionine</name>
        <dbReference type="ChEBI" id="CHEBI:59789"/>
    </ligand>
</feature>
<dbReference type="NCBIfam" id="TIGR00138">
    <property type="entry name" value="rsmG_gidB"/>
    <property type="match status" value="1"/>
</dbReference>
<dbReference type="InterPro" id="IPR003682">
    <property type="entry name" value="rRNA_ssu_MeTfrase_G"/>
</dbReference>
<keyword evidence="8" id="KW-1185">Reference proteome</keyword>
<evidence type="ECO:0000256" key="4">
    <source>
        <dbReference type="ARBA" id="ARBA00022679"/>
    </source>
</evidence>
<organism evidence="7">
    <name type="scientific">Lentimicrobium saccharophilum</name>
    <dbReference type="NCBI Taxonomy" id="1678841"/>
    <lineage>
        <taxon>Bacteria</taxon>
        <taxon>Pseudomonadati</taxon>
        <taxon>Bacteroidota</taxon>
        <taxon>Bacteroidia</taxon>
        <taxon>Bacteroidales</taxon>
        <taxon>Lentimicrobiaceae</taxon>
        <taxon>Lentimicrobium</taxon>
    </lineage>
</organism>
<dbReference type="STRING" id="1678841.TBC1_111004"/>
<dbReference type="OrthoDB" id="9808773at2"/>
<dbReference type="CDD" id="cd02440">
    <property type="entry name" value="AdoMet_MTases"/>
    <property type="match status" value="1"/>
</dbReference>
<name>A0A0S7C123_9BACT</name>
<feature type="binding site" evidence="6">
    <location>
        <begin position="122"/>
        <end position="123"/>
    </location>
    <ligand>
        <name>S-adenosyl-L-methionine</name>
        <dbReference type="ChEBI" id="CHEBI:59789"/>
    </ligand>
</feature>
<keyword evidence="2 6" id="KW-0698">rRNA processing</keyword>
<dbReference type="GO" id="GO:0070043">
    <property type="term" value="F:rRNA (guanine-N7-)-methyltransferase activity"/>
    <property type="evidence" value="ECO:0007669"/>
    <property type="project" value="UniProtKB-UniRule"/>
</dbReference>
<dbReference type="Gene3D" id="3.40.50.150">
    <property type="entry name" value="Vaccinia Virus protein VP39"/>
    <property type="match status" value="1"/>
</dbReference>
<evidence type="ECO:0000256" key="5">
    <source>
        <dbReference type="ARBA" id="ARBA00022691"/>
    </source>
</evidence>
<dbReference type="InterPro" id="IPR029063">
    <property type="entry name" value="SAM-dependent_MTases_sf"/>
</dbReference>
<keyword evidence="1 6" id="KW-0963">Cytoplasm</keyword>